<dbReference type="AlphaFoldDB" id="A0A0H4VPT9"/>
<evidence type="ECO:0000256" key="4">
    <source>
        <dbReference type="SAM" id="SignalP"/>
    </source>
</evidence>
<sequence>MMKKILLALLSSALCSLPLSSFSQKGPIPAHWHKGVTYEIFVRAFADSNGDGIGDIKGMTRRLDYLQELGVKGVWLMPISPAPSYHKYDVVDYKDIDPEYGTMADFKQFVKEAHARDIKVILDMVPNHSSSLHPWFQAAMKDPNSPYRDYYVWQDSAKVRGQEHWYSPKDASGKILGGQKYYGFFWHGMPDLNYDNPKVRAEMIEAGRFWLKEVGIDGFRLDAVRHVYPDAEAAKNHAWWREFRRELDKVKPGFFTVGEVWAPDSQVAPYLQQGLHSVFNFDLSFALVKALQTGDAAGLAPLHKRIQNLYQTVDPAFVDATFLTNHDQNRIMSEVAGNTGKAKVAAALLLTLPGSPFLYYGEELGMTGMKPDEYIREPFLWADSLHSPDRTRWISPKYNTQETLKPLQEQQKDQSSLWHHYKTLISLREKNEALHSGVLKPIILPLSQVSAFRRISPTQRLVVVHNTSDKEVTVAIPGLKKRKTKLLFASQKIIWQKDQVVLPGYGSVVLEEK</sequence>
<dbReference type="InterPro" id="IPR017853">
    <property type="entry name" value="GH"/>
</dbReference>
<evidence type="ECO:0000256" key="1">
    <source>
        <dbReference type="ARBA" id="ARBA00008061"/>
    </source>
</evidence>
<protein>
    <recommendedName>
        <fullName evidence="5">Glycosyl hydrolase family 13 catalytic domain-containing protein</fullName>
    </recommendedName>
</protein>
<evidence type="ECO:0000256" key="2">
    <source>
        <dbReference type="ARBA" id="ARBA00022801"/>
    </source>
</evidence>
<dbReference type="InterPro" id="IPR056300">
    <property type="entry name" value="SusG-like_C"/>
</dbReference>
<dbReference type="SMART" id="SM00642">
    <property type="entry name" value="Aamy"/>
    <property type="match status" value="1"/>
</dbReference>
<organism evidence="6 7">
    <name type="scientific">Rufibacter radiotolerans</name>
    <dbReference type="NCBI Taxonomy" id="1379910"/>
    <lineage>
        <taxon>Bacteria</taxon>
        <taxon>Pseudomonadati</taxon>
        <taxon>Bacteroidota</taxon>
        <taxon>Cytophagia</taxon>
        <taxon>Cytophagales</taxon>
        <taxon>Hymenobacteraceae</taxon>
        <taxon>Rufibacter</taxon>
    </lineage>
</organism>
<dbReference type="Gene3D" id="2.60.40.1180">
    <property type="entry name" value="Golgi alpha-mannosidase II"/>
    <property type="match status" value="1"/>
</dbReference>
<dbReference type="RefSeq" id="WP_048920642.1">
    <property type="nucleotide sequence ID" value="NZ_CP010777.1"/>
</dbReference>
<dbReference type="InterPro" id="IPR006047">
    <property type="entry name" value="GH13_cat_dom"/>
</dbReference>
<keyword evidence="7" id="KW-1185">Reference proteome</keyword>
<dbReference type="Pfam" id="PF23915">
    <property type="entry name" value="SusG_C"/>
    <property type="match status" value="1"/>
</dbReference>
<dbReference type="InterPro" id="IPR045857">
    <property type="entry name" value="O16G_dom_2"/>
</dbReference>
<dbReference type="KEGG" id="ruf:TH63_08910"/>
<keyword evidence="2" id="KW-0378">Hydrolase</keyword>
<feature type="domain" description="Glycosyl hydrolase family 13 catalytic" evidence="5">
    <location>
        <begin position="39"/>
        <end position="428"/>
    </location>
</feature>
<dbReference type="GO" id="GO:0009313">
    <property type="term" value="P:oligosaccharide catabolic process"/>
    <property type="evidence" value="ECO:0007669"/>
    <property type="project" value="TreeGrafter"/>
</dbReference>
<gene>
    <name evidence="6" type="ORF">TH63_08910</name>
</gene>
<proteinExistence type="inferred from homology"/>
<dbReference type="PANTHER" id="PTHR10357">
    <property type="entry name" value="ALPHA-AMYLASE FAMILY MEMBER"/>
    <property type="match status" value="1"/>
</dbReference>
<dbReference type="Gene3D" id="3.90.400.10">
    <property type="entry name" value="Oligo-1,6-glucosidase, Domain 2"/>
    <property type="match status" value="1"/>
</dbReference>
<name>A0A0H4VPT9_9BACT</name>
<feature type="signal peptide" evidence="4">
    <location>
        <begin position="1"/>
        <end position="25"/>
    </location>
</feature>
<dbReference type="STRING" id="1379910.TH63_08910"/>
<comment type="similarity">
    <text evidence="1">Belongs to the glycosyl hydrolase 13 family.</text>
</comment>
<evidence type="ECO:0000259" key="5">
    <source>
        <dbReference type="SMART" id="SM00642"/>
    </source>
</evidence>
<keyword evidence="4" id="KW-0732">Signal</keyword>
<keyword evidence="3" id="KW-0326">Glycosidase</keyword>
<dbReference type="CDD" id="cd11316">
    <property type="entry name" value="AmyAc_bac2_AmyA"/>
    <property type="match status" value="1"/>
</dbReference>
<evidence type="ECO:0000313" key="6">
    <source>
        <dbReference type="EMBL" id="AKQ45739.1"/>
    </source>
</evidence>
<dbReference type="EMBL" id="CP010777">
    <property type="protein sequence ID" value="AKQ45739.1"/>
    <property type="molecule type" value="Genomic_DNA"/>
</dbReference>
<evidence type="ECO:0000313" key="7">
    <source>
        <dbReference type="Proteomes" id="UP000036458"/>
    </source>
</evidence>
<dbReference type="Pfam" id="PF00128">
    <property type="entry name" value="Alpha-amylase"/>
    <property type="match status" value="1"/>
</dbReference>
<dbReference type="Proteomes" id="UP000036458">
    <property type="component" value="Chromosome"/>
</dbReference>
<reference evidence="6 7" key="1">
    <citation type="submission" date="2015-01" db="EMBL/GenBank/DDBJ databases">
        <title>Rufibacter sp./DG31D/ whole genome sequencing.</title>
        <authorList>
            <person name="Kim M.K."/>
            <person name="Srinivasan S."/>
            <person name="Lee J.-J."/>
        </authorList>
    </citation>
    <scope>NUCLEOTIDE SEQUENCE [LARGE SCALE GENOMIC DNA]</scope>
    <source>
        <strain evidence="6 7">DG31D</strain>
    </source>
</reference>
<dbReference type="Gene3D" id="3.20.20.80">
    <property type="entry name" value="Glycosidases"/>
    <property type="match status" value="1"/>
</dbReference>
<evidence type="ECO:0000256" key="3">
    <source>
        <dbReference type="ARBA" id="ARBA00023295"/>
    </source>
</evidence>
<accession>A0A0H4VPT9</accession>
<feature type="chain" id="PRO_5005212007" description="Glycosyl hydrolase family 13 catalytic domain-containing protein" evidence="4">
    <location>
        <begin position="26"/>
        <end position="513"/>
    </location>
</feature>
<dbReference type="SUPFAM" id="SSF51011">
    <property type="entry name" value="Glycosyl hydrolase domain"/>
    <property type="match status" value="1"/>
</dbReference>
<dbReference type="GO" id="GO:0004556">
    <property type="term" value="F:alpha-amylase activity"/>
    <property type="evidence" value="ECO:0007669"/>
    <property type="project" value="TreeGrafter"/>
</dbReference>
<dbReference type="InterPro" id="IPR013780">
    <property type="entry name" value="Glyco_hydro_b"/>
</dbReference>
<dbReference type="SUPFAM" id="SSF51445">
    <property type="entry name" value="(Trans)glycosidases"/>
    <property type="match status" value="1"/>
</dbReference>
<dbReference type="PANTHER" id="PTHR10357:SF179">
    <property type="entry name" value="NEUTRAL AND BASIC AMINO ACID TRANSPORT PROTEIN RBAT"/>
    <property type="match status" value="1"/>
</dbReference>
<dbReference type="PATRIC" id="fig|1379910.4.peg.1936"/>